<accession>A0A438EJ14</accession>
<dbReference type="AlphaFoldDB" id="A0A438EJ14"/>
<evidence type="ECO:0000313" key="3">
    <source>
        <dbReference type="Proteomes" id="UP000288805"/>
    </source>
</evidence>
<comment type="caution">
    <text evidence="2">The sequence shown here is derived from an EMBL/GenBank/DDBJ whole genome shotgun (WGS) entry which is preliminary data.</text>
</comment>
<feature type="transmembrane region" description="Helical" evidence="1">
    <location>
        <begin position="138"/>
        <end position="156"/>
    </location>
</feature>
<dbReference type="EMBL" id="QGNW01001270">
    <property type="protein sequence ID" value="RVW47723.1"/>
    <property type="molecule type" value="Genomic_DNA"/>
</dbReference>
<organism evidence="2 3">
    <name type="scientific">Vitis vinifera</name>
    <name type="common">Grape</name>
    <dbReference type="NCBI Taxonomy" id="29760"/>
    <lineage>
        <taxon>Eukaryota</taxon>
        <taxon>Viridiplantae</taxon>
        <taxon>Streptophyta</taxon>
        <taxon>Embryophyta</taxon>
        <taxon>Tracheophyta</taxon>
        <taxon>Spermatophyta</taxon>
        <taxon>Magnoliopsida</taxon>
        <taxon>eudicotyledons</taxon>
        <taxon>Gunneridae</taxon>
        <taxon>Pentapetalae</taxon>
        <taxon>rosids</taxon>
        <taxon>Vitales</taxon>
        <taxon>Vitaceae</taxon>
        <taxon>Viteae</taxon>
        <taxon>Vitis</taxon>
    </lineage>
</organism>
<keyword evidence="1" id="KW-0812">Transmembrane</keyword>
<keyword evidence="1" id="KW-1133">Transmembrane helix</keyword>
<keyword evidence="1" id="KW-0472">Membrane</keyword>
<evidence type="ECO:0000313" key="2">
    <source>
        <dbReference type="EMBL" id="RVW47723.1"/>
    </source>
</evidence>
<dbReference type="Proteomes" id="UP000288805">
    <property type="component" value="Unassembled WGS sequence"/>
</dbReference>
<gene>
    <name evidence="2" type="ORF">CK203_105075</name>
</gene>
<evidence type="ECO:0000256" key="1">
    <source>
        <dbReference type="SAM" id="Phobius"/>
    </source>
</evidence>
<protein>
    <submittedName>
        <fullName evidence="2">Uncharacterized protein</fullName>
    </submittedName>
</protein>
<reference evidence="2 3" key="1">
    <citation type="journal article" date="2018" name="PLoS Genet.">
        <title>Population sequencing reveals clonal diversity and ancestral inbreeding in the grapevine cultivar Chardonnay.</title>
        <authorList>
            <person name="Roach M.J."/>
            <person name="Johnson D.L."/>
            <person name="Bohlmann J."/>
            <person name="van Vuuren H.J."/>
            <person name="Jones S.J."/>
            <person name="Pretorius I.S."/>
            <person name="Schmidt S.A."/>
            <person name="Borneman A.R."/>
        </authorList>
    </citation>
    <scope>NUCLEOTIDE SEQUENCE [LARGE SCALE GENOMIC DNA]</scope>
    <source>
        <strain evidence="3">cv. Chardonnay</strain>
        <tissue evidence="2">Leaf</tissue>
    </source>
</reference>
<proteinExistence type="predicted"/>
<feature type="transmembrane region" description="Helical" evidence="1">
    <location>
        <begin position="162"/>
        <end position="185"/>
    </location>
</feature>
<name>A0A438EJ14_VITVI</name>
<sequence>MENKPHLVKWEIVCSNKRKGLSKLNRALLGKWSWRFVEERGTLWKQVISRKYGIEEGGWCTREVMEGYGVGYWKEIRKEWSLMKNNFVFSMGDGGRVRFWEERPFNDWEMEMVERFLFSLQGKKVDTNMEDRVGGKRLRMIFFLLNPFIVLWRAAVQSRFRTALVLLLSVLWVLPSSVKEVLLGWHGSFVDKKRRKVLLPTTML</sequence>